<evidence type="ECO:0000313" key="2">
    <source>
        <dbReference type="Proteomes" id="UP001230289"/>
    </source>
</evidence>
<reference evidence="1 2" key="1">
    <citation type="submission" date="2023-08" db="EMBL/GenBank/DDBJ databases">
        <title>Microbacterium sp. nov., isolated from a waste landfill.</title>
        <authorList>
            <person name="Wen W."/>
        </authorList>
    </citation>
    <scope>NUCLEOTIDE SEQUENCE [LARGE SCALE GENOMIC DNA]</scope>
    <source>
        <strain evidence="1 2">ASV81</strain>
    </source>
</reference>
<keyword evidence="2" id="KW-1185">Reference proteome</keyword>
<sequence length="43" mass="4815">MVEFCFIESSAPRPTMQAMVQGKAAMDFGYEVFHPDVDVVADF</sequence>
<dbReference type="EMBL" id="JAVFCB010000004">
    <property type="protein sequence ID" value="MDQ4213962.1"/>
    <property type="molecule type" value="Genomic_DNA"/>
</dbReference>
<dbReference type="RefSeq" id="WP_308488901.1">
    <property type="nucleotide sequence ID" value="NZ_JAVFCB010000004.1"/>
</dbReference>
<evidence type="ECO:0000313" key="1">
    <source>
        <dbReference type="EMBL" id="MDQ4213962.1"/>
    </source>
</evidence>
<protein>
    <submittedName>
        <fullName evidence="1">Uncharacterized protein</fullName>
    </submittedName>
</protein>
<dbReference type="Proteomes" id="UP001230289">
    <property type="component" value="Unassembled WGS sequence"/>
</dbReference>
<comment type="caution">
    <text evidence="1">The sequence shown here is derived from an EMBL/GenBank/DDBJ whole genome shotgun (WGS) entry which is preliminary data.</text>
</comment>
<gene>
    <name evidence="1" type="ORF">RBR11_08540</name>
</gene>
<name>A0ABU0XFR3_9MICO</name>
<organism evidence="1 2">
    <name type="scientific">Microbacterium capsulatum</name>
    <dbReference type="NCBI Taxonomy" id="3041921"/>
    <lineage>
        <taxon>Bacteria</taxon>
        <taxon>Bacillati</taxon>
        <taxon>Actinomycetota</taxon>
        <taxon>Actinomycetes</taxon>
        <taxon>Micrococcales</taxon>
        <taxon>Microbacteriaceae</taxon>
        <taxon>Microbacterium</taxon>
    </lineage>
</organism>
<proteinExistence type="predicted"/>
<accession>A0ABU0XFR3</accession>